<proteinExistence type="predicted"/>
<evidence type="ECO:0000256" key="1">
    <source>
        <dbReference type="SAM" id="Phobius"/>
    </source>
</evidence>
<gene>
    <name evidence="2" type="ORF">BJY16_000377</name>
</gene>
<evidence type="ECO:0008006" key="4">
    <source>
        <dbReference type="Google" id="ProtNLM"/>
    </source>
</evidence>
<dbReference type="Proteomes" id="UP000546162">
    <property type="component" value="Unassembled WGS sequence"/>
</dbReference>
<dbReference type="AlphaFoldDB" id="A0A7W7GRE1"/>
<name>A0A7W7GRE1_9ACTN</name>
<reference evidence="2 3" key="1">
    <citation type="submission" date="2020-08" db="EMBL/GenBank/DDBJ databases">
        <title>Sequencing the genomes of 1000 actinobacteria strains.</title>
        <authorList>
            <person name="Klenk H.-P."/>
        </authorList>
    </citation>
    <scope>NUCLEOTIDE SEQUENCE [LARGE SCALE GENOMIC DNA]</scope>
    <source>
        <strain evidence="2 3">DSM 45809</strain>
    </source>
</reference>
<organism evidence="2 3">
    <name type="scientific">Actinoplanes octamycinicus</name>
    <dbReference type="NCBI Taxonomy" id="135948"/>
    <lineage>
        <taxon>Bacteria</taxon>
        <taxon>Bacillati</taxon>
        <taxon>Actinomycetota</taxon>
        <taxon>Actinomycetes</taxon>
        <taxon>Micromonosporales</taxon>
        <taxon>Micromonosporaceae</taxon>
        <taxon>Actinoplanes</taxon>
    </lineage>
</organism>
<dbReference type="Pfam" id="PF10825">
    <property type="entry name" value="DUF2752"/>
    <property type="match status" value="1"/>
</dbReference>
<feature type="transmembrane region" description="Helical" evidence="1">
    <location>
        <begin position="53"/>
        <end position="74"/>
    </location>
</feature>
<evidence type="ECO:0000313" key="3">
    <source>
        <dbReference type="Proteomes" id="UP000546162"/>
    </source>
</evidence>
<sequence>MSTAVGDALPPWLADQPLQGPPVPPDWPAYRHYPVAHPDRLTRFFDRLATRSPVWLAPLAVLACMGGAVGYTLVTDPVQAEAGAEPTCLLKYVTGFVCPGCGGTRAAWYLLHGDLPAAARHHAVFVFAVPFLLYMYVAWAGRKVFRWRIRQLSISSAVMITFMAVWAVWSILRNLPWAPFTAFYV</sequence>
<dbReference type="EMBL" id="JACHNB010000001">
    <property type="protein sequence ID" value="MBB4736918.1"/>
    <property type="molecule type" value="Genomic_DNA"/>
</dbReference>
<accession>A0A7W7GRE1</accession>
<protein>
    <recommendedName>
        <fullName evidence="4">DUF2752 domain-containing protein</fullName>
    </recommendedName>
</protein>
<feature type="transmembrane region" description="Helical" evidence="1">
    <location>
        <begin position="119"/>
        <end position="140"/>
    </location>
</feature>
<evidence type="ECO:0000313" key="2">
    <source>
        <dbReference type="EMBL" id="MBB4736918.1"/>
    </source>
</evidence>
<keyword evidence="1" id="KW-0812">Transmembrane</keyword>
<keyword evidence="1" id="KW-1133">Transmembrane helix</keyword>
<dbReference type="InterPro" id="IPR021215">
    <property type="entry name" value="DUF2752"/>
</dbReference>
<comment type="caution">
    <text evidence="2">The sequence shown here is derived from an EMBL/GenBank/DDBJ whole genome shotgun (WGS) entry which is preliminary data.</text>
</comment>
<feature type="transmembrane region" description="Helical" evidence="1">
    <location>
        <begin position="152"/>
        <end position="172"/>
    </location>
</feature>
<keyword evidence="3" id="KW-1185">Reference proteome</keyword>
<dbReference type="RefSeq" id="WP_185037405.1">
    <property type="nucleotide sequence ID" value="NZ_BAABFG010000005.1"/>
</dbReference>
<keyword evidence="1" id="KW-0472">Membrane</keyword>